<dbReference type="EMBL" id="GBRH01214277">
    <property type="protein sequence ID" value="JAD83618.1"/>
    <property type="molecule type" value="Transcribed_RNA"/>
</dbReference>
<protein>
    <submittedName>
        <fullName evidence="1">Uncharacterized protein</fullName>
    </submittedName>
</protein>
<organism evidence="1">
    <name type="scientific">Arundo donax</name>
    <name type="common">Giant reed</name>
    <name type="synonym">Donax arundinaceus</name>
    <dbReference type="NCBI Taxonomy" id="35708"/>
    <lineage>
        <taxon>Eukaryota</taxon>
        <taxon>Viridiplantae</taxon>
        <taxon>Streptophyta</taxon>
        <taxon>Embryophyta</taxon>
        <taxon>Tracheophyta</taxon>
        <taxon>Spermatophyta</taxon>
        <taxon>Magnoliopsida</taxon>
        <taxon>Liliopsida</taxon>
        <taxon>Poales</taxon>
        <taxon>Poaceae</taxon>
        <taxon>PACMAD clade</taxon>
        <taxon>Arundinoideae</taxon>
        <taxon>Arundineae</taxon>
        <taxon>Arundo</taxon>
    </lineage>
</organism>
<name>A0A0A9DAD0_ARUDO</name>
<dbReference type="AlphaFoldDB" id="A0A0A9DAD0"/>
<evidence type="ECO:0000313" key="1">
    <source>
        <dbReference type="EMBL" id="JAD83618.1"/>
    </source>
</evidence>
<reference evidence="1" key="1">
    <citation type="submission" date="2014-09" db="EMBL/GenBank/DDBJ databases">
        <authorList>
            <person name="Magalhaes I.L.F."/>
            <person name="Oliveira U."/>
            <person name="Santos F.R."/>
            <person name="Vidigal T.H.D.A."/>
            <person name="Brescovit A.D."/>
            <person name="Santos A.J."/>
        </authorList>
    </citation>
    <scope>NUCLEOTIDE SEQUENCE</scope>
    <source>
        <tissue evidence="1">Shoot tissue taken approximately 20 cm above the soil surface</tissue>
    </source>
</reference>
<proteinExistence type="predicted"/>
<reference evidence="1" key="2">
    <citation type="journal article" date="2015" name="Data Brief">
        <title>Shoot transcriptome of the giant reed, Arundo donax.</title>
        <authorList>
            <person name="Barrero R.A."/>
            <person name="Guerrero F.D."/>
            <person name="Moolhuijzen P."/>
            <person name="Goolsby J.A."/>
            <person name="Tidwell J."/>
            <person name="Bellgard S.E."/>
            <person name="Bellgard M.I."/>
        </authorList>
    </citation>
    <scope>NUCLEOTIDE SEQUENCE</scope>
    <source>
        <tissue evidence="1">Shoot tissue taken approximately 20 cm above the soil surface</tissue>
    </source>
</reference>
<sequence length="93" mass="11474">MILYQYLLQKEVHCFQVIPHLDMDWQVLIIPLEMDWRVLMVCFLLMLHSHCCMRQVLLQVQRWFQWFYQMAVLYMCNSLQGSSHCLWLRLLHS</sequence>
<accession>A0A0A9DAD0</accession>